<sequence length="254" mass="28277">MLAEGRLADAVAHQETAVAAAPTDPAARRLLVDLLAFAGRFDDALEHLARIQIDEPEWPEVEREFHRLFRSERLRTGGGREPNILPEPPPNHATRRWKAVRFLRRAEPDNAVRAIDAADAASPHVRGFINGAEFDGLRDADDRFASVLEVFRGGEYVWVPWEALRKVQLAPAAALLDQLYRPATLTFRDGTTMPVHLPLVYPVSYRTEGEFALGTDTDHVCPDNGPTRCVGGKLLLVGDGDEQMLSECRLIEVR</sequence>
<dbReference type="InterPro" id="IPR011990">
    <property type="entry name" value="TPR-like_helical_dom_sf"/>
</dbReference>
<dbReference type="Gene3D" id="1.25.40.10">
    <property type="entry name" value="Tetratricopeptide repeat domain"/>
    <property type="match status" value="1"/>
</dbReference>
<name>A0A6P2CQC8_9BACT</name>
<proteinExistence type="predicted"/>
<dbReference type="Pfam" id="PF07024">
    <property type="entry name" value="ImpE"/>
    <property type="match status" value="1"/>
</dbReference>
<evidence type="ECO:0000313" key="2">
    <source>
        <dbReference type="Proteomes" id="UP000464178"/>
    </source>
</evidence>
<dbReference type="AlphaFoldDB" id="A0A6P2CQC8"/>
<evidence type="ECO:0000313" key="1">
    <source>
        <dbReference type="EMBL" id="VTR91059.1"/>
    </source>
</evidence>
<dbReference type="InterPro" id="IPR009211">
    <property type="entry name" value="TagJ"/>
</dbReference>
<dbReference type="Pfam" id="PF14559">
    <property type="entry name" value="TPR_19"/>
    <property type="match status" value="1"/>
</dbReference>
<organism evidence="1 2">
    <name type="scientific">Gemmata massiliana</name>
    <dbReference type="NCBI Taxonomy" id="1210884"/>
    <lineage>
        <taxon>Bacteria</taxon>
        <taxon>Pseudomonadati</taxon>
        <taxon>Planctomycetota</taxon>
        <taxon>Planctomycetia</taxon>
        <taxon>Gemmatales</taxon>
        <taxon>Gemmataceae</taxon>
        <taxon>Gemmata</taxon>
    </lineage>
</organism>
<evidence type="ECO:0008006" key="3">
    <source>
        <dbReference type="Google" id="ProtNLM"/>
    </source>
</evidence>
<dbReference type="Proteomes" id="UP000464178">
    <property type="component" value="Chromosome"/>
</dbReference>
<dbReference type="KEGG" id="gms:SOIL9_66550"/>
<dbReference type="SUPFAM" id="SSF144059">
    <property type="entry name" value="ImpE-like"/>
    <property type="match status" value="1"/>
</dbReference>
<accession>A0A6P2CQC8</accession>
<gene>
    <name evidence="1" type="ORF">SOIL9_66550</name>
</gene>
<dbReference type="EMBL" id="LR593886">
    <property type="protein sequence ID" value="VTR91059.1"/>
    <property type="molecule type" value="Genomic_DNA"/>
</dbReference>
<reference evidence="1 2" key="1">
    <citation type="submission" date="2019-05" db="EMBL/GenBank/DDBJ databases">
        <authorList>
            <consortium name="Science for Life Laboratories"/>
        </authorList>
    </citation>
    <scope>NUCLEOTIDE SEQUENCE [LARGE SCALE GENOMIC DNA]</scope>
    <source>
        <strain evidence="1">Soil9</strain>
    </source>
</reference>
<protein>
    <recommendedName>
        <fullName evidence="3">ImpE protein</fullName>
    </recommendedName>
</protein>
<keyword evidence="2" id="KW-1185">Reference proteome</keyword>